<organism evidence="7 8">
    <name type="scientific">Saguinus oedipus</name>
    <name type="common">Cotton-top tamarin</name>
    <name type="synonym">Oedipomidas oedipus</name>
    <dbReference type="NCBI Taxonomy" id="9490"/>
    <lineage>
        <taxon>Eukaryota</taxon>
        <taxon>Metazoa</taxon>
        <taxon>Chordata</taxon>
        <taxon>Craniata</taxon>
        <taxon>Vertebrata</taxon>
        <taxon>Euteleostomi</taxon>
        <taxon>Mammalia</taxon>
        <taxon>Eutheria</taxon>
        <taxon>Euarchontoglires</taxon>
        <taxon>Primates</taxon>
        <taxon>Haplorrhini</taxon>
        <taxon>Platyrrhini</taxon>
        <taxon>Cebidae</taxon>
        <taxon>Callitrichinae</taxon>
        <taxon>Saguinus</taxon>
    </lineage>
</organism>
<accession>A0ABQ9VFC4</accession>
<evidence type="ECO:0000256" key="4">
    <source>
        <dbReference type="ARBA" id="ARBA00023136"/>
    </source>
</evidence>
<evidence type="ECO:0000256" key="5">
    <source>
        <dbReference type="SAM" id="MobiDB-lite"/>
    </source>
</evidence>
<dbReference type="PANTHER" id="PTHR16736">
    <property type="entry name" value="CORTEXIN-1-RELATED"/>
    <property type="match status" value="1"/>
</dbReference>
<dbReference type="InterPro" id="IPR020066">
    <property type="entry name" value="Cortexin"/>
</dbReference>
<dbReference type="Pfam" id="PF11057">
    <property type="entry name" value="Cortexin"/>
    <property type="match status" value="1"/>
</dbReference>
<evidence type="ECO:0008006" key="9">
    <source>
        <dbReference type="Google" id="ProtNLM"/>
    </source>
</evidence>
<proteinExistence type="predicted"/>
<feature type="compositionally biased region" description="Polar residues" evidence="5">
    <location>
        <begin position="10"/>
        <end position="26"/>
    </location>
</feature>
<gene>
    <name evidence="7" type="ORF">P7K49_013040</name>
</gene>
<dbReference type="Proteomes" id="UP001266305">
    <property type="component" value="Unassembled WGS sequence"/>
</dbReference>
<keyword evidence="3 6" id="KW-1133">Transmembrane helix</keyword>
<evidence type="ECO:0000313" key="8">
    <source>
        <dbReference type="Proteomes" id="UP001266305"/>
    </source>
</evidence>
<evidence type="ECO:0000313" key="7">
    <source>
        <dbReference type="EMBL" id="KAK2107875.1"/>
    </source>
</evidence>
<sequence>MPREELPSPVQIQSGAGTSGNNQSSLSLSVPVTVQRPHQPAQSLLSVKGHCCLGHPPRCLTAPRASWNSQGPYEVVTTPVSRVADEREQRLAPCNNPRHVTMPSLPHCRGPLFPTAVALSAGVENGTSQARGGGRAAQSRCLEMEEPTPEPVYVDVDKGLTLACFVFLCLFLVVMIIRCAKVIMDPYSAIPTSTWEEQHLDD</sequence>
<evidence type="ECO:0000256" key="2">
    <source>
        <dbReference type="ARBA" id="ARBA00022692"/>
    </source>
</evidence>
<name>A0ABQ9VFC4_SAGOE</name>
<reference evidence="7 8" key="1">
    <citation type="submission" date="2023-05" db="EMBL/GenBank/DDBJ databases">
        <title>B98-5 Cell Line De Novo Hybrid Assembly: An Optical Mapping Approach.</title>
        <authorList>
            <person name="Kananen K."/>
            <person name="Auerbach J.A."/>
            <person name="Kautto E."/>
            <person name="Blachly J.S."/>
        </authorList>
    </citation>
    <scope>NUCLEOTIDE SEQUENCE [LARGE SCALE GENOMIC DNA]</scope>
    <source>
        <strain evidence="7">B95-8</strain>
        <tissue evidence="7">Cell line</tissue>
    </source>
</reference>
<evidence type="ECO:0000256" key="1">
    <source>
        <dbReference type="ARBA" id="ARBA00004167"/>
    </source>
</evidence>
<keyword evidence="8" id="KW-1185">Reference proteome</keyword>
<feature type="region of interest" description="Disordered" evidence="5">
    <location>
        <begin position="1"/>
        <end position="26"/>
    </location>
</feature>
<dbReference type="PANTHER" id="PTHR16736:SF5">
    <property type="entry name" value="CORTEXIN DOMAIN-CONTAINING 1 PROTEIN"/>
    <property type="match status" value="1"/>
</dbReference>
<evidence type="ECO:0000256" key="6">
    <source>
        <dbReference type="SAM" id="Phobius"/>
    </source>
</evidence>
<evidence type="ECO:0000256" key="3">
    <source>
        <dbReference type="ARBA" id="ARBA00022989"/>
    </source>
</evidence>
<protein>
    <recommendedName>
        <fullName evidence="9">Cortexin domain containing 1</fullName>
    </recommendedName>
</protein>
<comment type="subcellular location">
    <subcellularLocation>
        <location evidence="1">Membrane</location>
        <topology evidence="1">Single-pass membrane protein</topology>
    </subcellularLocation>
</comment>
<feature type="transmembrane region" description="Helical" evidence="6">
    <location>
        <begin position="159"/>
        <end position="177"/>
    </location>
</feature>
<comment type="caution">
    <text evidence="7">The sequence shown here is derived from an EMBL/GenBank/DDBJ whole genome shotgun (WGS) entry which is preliminary data.</text>
</comment>
<keyword evidence="2 6" id="KW-0812">Transmembrane</keyword>
<dbReference type="EMBL" id="JASSZA010000006">
    <property type="protein sequence ID" value="KAK2107875.1"/>
    <property type="molecule type" value="Genomic_DNA"/>
</dbReference>
<keyword evidence="4 6" id="KW-0472">Membrane</keyword>